<dbReference type="Proteomes" id="UP000030149">
    <property type="component" value="Unassembled WGS sequence"/>
</dbReference>
<dbReference type="eggNOG" id="COG4733">
    <property type="taxonomic scope" value="Bacteria"/>
</dbReference>
<evidence type="ECO:0000259" key="3">
    <source>
        <dbReference type="Pfam" id="PF18962"/>
    </source>
</evidence>
<evidence type="ECO:0000313" key="4">
    <source>
        <dbReference type="EMBL" id="KGO96687.1"/>
    </source>
</evidence>
<keyword evidence="5" id="KW-1185">Reference proteome</keyword>
<evidence type="ECO:0000313" key="5">
    <source>
        <dbReference type="Proteomes" id="UP000030149"/>
    </source>
</evidence>
<proteinExistence type="predicted"/>
<feature type="signal peptide" evidence="2">
    <location>
        <begin position="1"/>
        <end position="18"/>
    </location>
</feature>
<feature type="domain" description="Secretion system C-terminal sorting" evidence="3">
    <location>
        <begin position="407"/>
        <end position="478"/>
    </location>
</feature>
<dbReference type="InterPro" id="IPR013431">
    <property type="entry name" value="Delta_60_rpt"/>
</dbReference>
<dbReference type="AlphaFoldDB" id="V6SE64"/>
<dbReference type="EMBL" id="JRLZ01000003">
    <property type="protein sequence ID" value="KGO96687.1"/>
    <property type="molecule type" value="Genomic_DNA"/>
</dbReference>
<name>V6SE64_9FLAO</name>
<dbReference type="STRING" id="1107311.Q767_02975"/>
<dbReference type="InterPro" id="IPR026444">
    <property type="entry name" value="Secre_tail"/>
</dbReference>
<dbReference type="OrthoDB" id="9805017at2"/>
<sequence>MRKIIFFISFLASLIGFAQDGSLDMSFNFPGTISPETILKVQPDGKILLVERFIGRDGLIESTRISRLNSDGSYDMTFAMGIGITILPEVTTFAMQSDGKILIAGKGIFFKIGDTTKDNIDSFQNLTRLNQDGTLDESFAKVDLTGIETIAVLPDDKILIGGNFTKGVARLYSNGFLDPFFNSPINVKTRDESVSNIAIISPDNRILVTGNVFVNGIERRVFYLNSDGKLDTTFNEPLNIDWGDENSARPQFFAHEKNDNVLIGGTFRVFSESNETTGYNFIRLSPDGNLVTLFHPVPYTNECVLGIFPAALQDDGKIIMTGNECIDYYGTEFHGISRLNNDGSNDDIFNSGNGTNGPISNVAIQPDGKIIIVGYFNEFDGVAVPNIIRLTTERLSASEFDSLGLSIYPNPVADFLYLQYPEGMSDVDIDELEIYDVTMKKIDFDGLNNDVIDVSDFSAGVYVIKIKTDYSVYTSKFVKH</sequence>
<evidence type="ECO:0000256" key="1">
    <source>
        <dbReference type="ARBA" id="ARBA00022729"/>
    </source>
</evidence>
<reference evidence="4 5" key="2">
    <citation type="journal article" date="2015" name="Stand. Genomic Sci.">
        <title>High quality draft genomic sequence of Flavobacterium enshiense DK69(T) and comparison among Flavobacterium genomes.</title>
        <authorList>
            <person name="Zeng Z."/>
            <person name="Chen C."/>
            <person name="Du H."/>
            <person name="Wang G."/>
            <person name="Li M."/>
        </authorList>
    </citation>
    <scope>NUCLEOTIDE SEQUENCE [LARGE SCALE GENOMIC DNA]</scope>
    <source>
        <strain evidence="4 5">DK69</strain>
    </source>
</reference>
<reference evidence="5" key="1">
    <citation type="submission" date="2013-09" db="EMBL/GenBank/DDBJ databases">
        <authorList>
            <person name="Zeng Z."/>
            <person name="Chen C."/>
        </authorList>
    </citation>
    <scope>NUCLEOTIDE SEQUENCE [LARGE SCALE GENOMIC DNA]</scope>
    <source>
        <strain evidence="5">DK69</strain>
    </source>
</reference>
<dbReference type="InterPro" id="IPR011043">
    <property type="entry name" value="Gal_Oxase/kelch_b-propeller"/>
</dbReference>
<keyword evidence="1 2" id="KW-0732">Signal</keyword>
<gene>
    <name evidence="4" type="ORF">Q767_02975</name>
</gene>
<accession>V6SE64</accession>
<dbReference type="Gene3D" id="2.80.10.50">
    <property type="match status" value="3"/>
</dbReference>
<dbReference type="PATRIC" id="fig|1107311.3.peg.406"/>
<feature type="chain" id="PRO_5004750762" description="Secretion system C-terminal sorting domain-containing protein" evidence="2">
    <location>
        <begin position="19"/>
        <end position="480"/>
    </location>
</feature>
<organism evidence="4 5">
    <name type="scientific">Flavobacterium enshiense DK69</name>
    <dbReference type="NCBI Taxonomy" id="1107311"/>
    <lineage>
        <taxon>Bacteria</taxon>
        <taxon>Pseudomonadati</taxon>
        <taxon>Bacteroidota</taxon>
        <taxon>Flavobacteriia</taxon>
        <taxon>Flavobacteriales</taxon>
        <taxon>Flavobacteriaceae</taxon>
        <taxon>Flavobacterium</taxon>
    </lineage>
</organism>
<dbReference type="NCBIfam" id="TIGR04183">
    <property type="entry name" value="Por_Secre_tail"/>
    <property type="match status" value="1"/>
</dbReference>
<protein>
    <recommendedName>
        <fullName evidence="3">Secretion system C-terminal sorting domain-containing protein</fullName>
    </recommendedName>
</protein>
<dbReference type="RefSeq" id="WP_023572472.1">
    <property type="nucleotide sequence ID" value="NZ_AVCS01000004.1"/>
</dbReference>
<evidence type="ECO:0000256" key="2">
    <source>
        <dbReference type="SAM" id="SignalP"/>
    </source>
</evidence>
<dbReference type="Pfam" id="PF18962">
    <property type="entry name" value="Por_Secre_tail"/>
    <property type="match status" value="1"/>
</dbReference>
<dbReference type="Pfam" id="PF17164">
    <property type="entry name" value="DUF5122"/>
    <property type="match status" value="5"/>
</dbReference>
<dbReference type="SUPFAM" id="SSF50965">
    <property type="entry name" value="Galactose oxidase, central domain"/>
    <property type="match status" value="1"/>
</dbReference>
<comment type="caution">
    <text evidence="4">The sequence shown here is derived from an EMBL/GenBank/DDBJ whole genome shotgun (WGS) entry which is preliminary data.</text>
</comment>
<dbReference type="NCBIfam" id="TIGR02608">
    <property type="entry name" value="delta_60_rpt"/>
    <property type="match status" value="6"/>
</dbReference>